<sequence length="379" mass="42422">MPRRLVTVRRVAQVIPIPGADLVEAATVDGWTCVVKKAEFNVGDLAVYFEIDSFLPASDERYSFLKVNTTKQDEFEGIRIKTIKLRKVLSQGLLLPLAMFPEIKGTLDSMQDQHGKEDAESKIQSMSFEGVLGVRKWEPPAHEQGLSAAGLAPFPIFINRTDQERVQNLPNVFQQWGDAVFQESTKMDGSSMTVYFVRNDGTHLDSLPAFAHNEHDKIRNMPNGKVGVCSRNCDIAPDPNNTFWSVALRNNLPSKLNQLNRNIAIQGELCGSSIQKNFEGFQKGFHDVYLFNVWDIDSQRYLLPRQVHQELAPNLGLKHVPVTGYRPLREVAVDLAGILERAEGKGINGRKREGIVLKEVSGGFSFKAISNSYLLRNGQ</sequence>
<dbReference type="InterPro" id="IPR012646">
    <property type="entry name" value="RNA_ligase_DRB0094"/>
</dbReference>
<dbReference type="HOGENOM" id="CLU_061838_0_0_1"/>
<reference evidence="2 3" key="1">
    <citation type="submission" date="2014-02" db="EMBL/GenBank/DDBJ databases">
        <title>The genome sequence of the entomopathogenic fungus Metarhizium robertsii ARSEF 2575.</title>
        <authorList>
            <person name="Giuliano Garisto Donzelli B."/>
            <person name="Roe B.A."/>
            <person name="Macmil S.L."/>
            <person name="Krasnoff S.B."/>
            <person name="Gibson D.M."/>
        </authorList>
    </citation>
    <scope>NUCLEOTIDE SEQUENCE [LARGE SCALE GENOMIC DNA]</scope>
    <source>
        <strain evidence="2 3">ARSEF 2575</strain>
    </source>
</reference>
<dbReference type="OrthoDB" id="17053at2759"/>
<dbReference type="GO" id="GO:0016874">
    <property type="term" value="F:ligase activity"/>
    <property type="evidence" value="ECO:0007669"/>
    <property type="project" value="UniProtKB-KW"/>
</dbReference>
<dbReference type="InterPro" id="IPR021122">
    <property type="entry name" value="RNA_ligase_dom_REL/Rnl2"/>
</dbReference>
<protein>
    <submittedName>
        <fullName evidence="2">RNA ligase</fullName>
    </submittedName>
</protein>
<dbReference type="AlphaFoldDB" id="A0A0A1V7B2"/>
<dbReference type="EMBL" id="JELW01000001">
    <property type="protein sequence ID" value="EXV05770.1"/>
    <property type="molecule type" value="Genomic_DNA"/>
</dbReference>
<dbReference type="SUPFAM" id="SSF56091">
    <property type="entry name" value="DNA ligase/mRNA capping enzyme, catalytic domain"/>
    <property type="match status" value="1"/>
</dbReference>
<dbReference type="Pfam" id="PF09414">
    <property type="entry name" value="RNA_ligase"/>
    <property type="match status" value="1"/>
</dbReference>
<dbReference type="Proteomes" id="UP000030151">
    <property type="component" value="Unassembled WGS sequence"/>
</dbReference>
<dbReference type="Gene3D" id="3.30.470.30">
    <property type="entry name" value="DNA ligase/mRNA capping enzyme"/>
    <property type="match status" value="1"/>
</dbReference>
<name>A0A0A1V7B2_9HYPO</name>
<accession>A0A0A1V7B2</accession>
<keyword evidence="2" id="KW-0436">Ligase</keyword>
<gene>
    <name evidence="2" type="ORF">X797_000487</name>
</gene>
<evidence type="ECO:0000259" key="1">
    <source>
        <dbReference type="Pfam" id="PF09414"/>
    </source>
</evidence>
<proteinExistence type="predicted"/>
<dbReference type="Pfam" id="PF21189">
    <property type="entry name" value="PHA02142"/>
    <property type="match status" value="1"/>
</dbReference>
<dbReference type="NCBIfam" id="TIGR02306">
    <property type="entry name" value="RNA_lig_DRB0094"/>
    <property type="match status" value="1"/>
</dbReference>
<evidence type="ECO:0000313" key="3">
    <source>
        <dbReference type="Proteomes" id="UP000030151"/>
    </source>
</evidence>
<feature type="domain" description="RNA ligase" evidence="1">
    <location>
        <begin position="181"/>
        <end position="368"/>
    </location>
</feature>
<dbReference type="eggNOG" id="ENOG502RXHP">
    <property type="taxonomic scope" value="Eukaryota"/>
</dbReference>
<comment type="caution">
    <text evidence="2">The sequence shown here is derived from an EMBL/GenBank/DDBJ whole genome shotgun (WGS) entry which is preliminary data.</text>
</comment>
<evidence type="ECO:0000313" key="2">
    <source>
        <dbReference type="EMBL" id="EXV05770.1"/>
    </source>
</evidence>
<organism evidence="2 3">
    <name type="scientific">Metarhizium robertsii</name>
    <dbReference type="NCBI Taxonomy" id="568076"/>
    <lineage>
        <taxon>Eukaryota</taxon>
        <taxon>Fungi</taxon>
        <taxon>Dikarya</taxon>
        <taxon>Ascomycota</taxon>
        <taxon>Pezizomycotina</taxon>
        <taxon>Sordariomycetes</taxon>
        <taxon>Hypocreomycetidae</taxon>
        <taxon>Hypocreales</taxon>
        <taxon>Clavicipitaceae</taxon>
        <taxon>Metarhizium</taxon>
    </lineage>
</organism>